<name>A0A9P3ZAT9_CITFR</name>
<reference evidence="2" key="1">
    <citation type="journal article" date="2018" name="Genome Biol.">
        <title>SKESA: strategic k-mer extension for scrupulous assemblies.</title>
        <authorList>
            <person name="Souvorov A."/>
            <person name="Agarwala R."/>
            <person name="Lipman D.J."/>
        </authorList>
    </citation>
    <scope>NUCLEOTIDE SEQUENCE</scope>
    <source>
        <strain evidence="2">91871</strain>
    </source>
</reference>
<reference evidence="2" key="2">
    <citation type="submission" date="2021-07" db="EMBL/GenBank/DDBJ databases">
        <authorList>
            <consortium name="NCBI Pathogen Detection Project"/>
        </authorList>
    </citation>
    <scope>NUCLEOTIDE SEQUENCE</scope>
    <source>
        <strain evidence="2">91871</strain>
    </source>
</reference>
<comment type="caution">
    <text evidence="2">The sequence shown here is derived from an EMBL/GenBank/DDBJ whole genome shotgun (WGS) entry which is preliminary data.</text>
</comment>
<dbReference type="Pfam" id="PF17399">
    <property type="entry name" value="DUF5405"/>
    <property type="match status" value="1"/>
</dbReference>
<dbReference type="EMBL" id="DAESCB010000029">
    <property type="protein sequence ID" value="HBH7044814.1"/>
    <property type="molecule type" value="Genomic_DNA"/>
</dbReference>
<feature type="domain" description="DUF5405" evidence="1">
    <location>
        <begin position="5"/>
        <end position="86"/>
    </location>
</feature>
<evidence type="ECO:0000313" key="2">
    <source>
        <dbReference type="EMBL" id="HBH7044814.1"/>
    </source>
</evidence>
<proteinExistence type="predicted"/>
<sequence length="91" mass="10020">MGVRIEIGDRYVVTSDQFQFILCEKKIAVTGNNAGKEWLNTVGYYPKLSQLVSGLLHHSILTGDATAFESLAVQVERVAEQCQAAFCNNGR</sequence>
<dbReference type="InterPro" id="IPR035404">
    <property type="entry name" value="DUF5405"/>
</dbReference>
<dbReference type="AlphaFoldDB" id="A0A9P3ZAT9"/>
<gene>
    <name evidence="2" type="ORF">KV121_004963</name>
</gene>
<dbReference type="Proteomes" id="UP000885148">
    <property type="component" value="Unassembled WGS sequence"/>
</dbReference>
<organism evidence="2 3">
    <name type="scientific">Citrobacter freundii</name>
    <dbReference type="NCBI Taxonomy" id="546"/>
    <lineage>
        <taxon>Bacteria</taxon>
        <taxon>Pseudomonadati</taxon>
        <taxon>Pseudomonadota</taxon>
        <taxon>Gammaproteobacteria</taxon>
        <taxon>Enterobacterales</taxon>
        <taxon>Enterobacteriaceae</taxon>
        <taxon>Citrobacter</taxon>
        <taxon>Citrobacter freundii complex</taxon>
    </lineage>
</organism>
<evidence type="ECO:0000313" key="3">
    <source>
        <dbReference type="Proteomes" id="UP000885148"/>
    </source>
</evidence>
<accession>A0A9P3ZAT9</accession>
<evidence type="ECO:0000259" key="1">
    <source>
        <dbReference type="Pfam" id="PF17399"/>
    </source>
</evidence>
<protein>
    <submittedName>
        <fullName evidence="2">DUF5405 family protein</fullName>
    </submittedName>
</protein>